<evidence type="ECO:0008006" key="3">
    <source>
        <dbReference type="Google" id="ProtNLM"/>
    </source>
</evidence>
<dbReference type="InterPro" id="IPR007169">
    <property type="entry name" value="RemA-like"/>
</dbReference>
<organism evidence="1 2">
    <name type="scientific">Gracilibacillus halotolerans</name>
    <dbReference type="NCBI Taxonomy" id="74386"/>
    <lineage>
        <taxon>Bacteria</taxon>
        <taxon>Bacillati</taxon>
        <taxon>Bacillota</taxon>
        <taxon>Bacilli</taxon>
        <taxon>Bacillales</taxon>
        <taxon>Bacillaceae</taxon>
        <taxon>Gracilibacillus</taxon>
    </lineage>
</organism>
<accession>A0A841RPU5</accession>
<dbReference type="Pfam" id="PF04025">
    <property type="entry name" value="RemA-like"/>
    <property type="match status" value="1"/>
</dbReference>
<evidence type="ECO:0000313" key="1">
    <source>
        <dbReference type="EMBL" id="MBB6513396.1"/>
    </source>
</evidence>
<name>A0A841RPU5_9BACI</name>
<evidence type="ECO:0000313" key="2">
    <source>
        <dbReference type="Proteomes" id="UP000572212"/>
    </source>
</evidence>
<proteinExistence type="predicted"/>
<dbReference type="AlphaFoldDB" id="A0A841RPU5"/>
<reference evidence="1 2" key="1">
    <citation type="submission" date="2020-08" db="EMBL/GenBank/DDBJ databases">
        <title>Genomic Encyclopedia of Type Strains, Phase IV (KMG-IV): sequencing the most valuable type-strain genomes for metagenomic binning, comparative biology and taxonomic classification.</title>
        <authorList>
            <person name="Goeker M."/>
        </authorList>
    </citation>
    <scope>NUCLEOTIDE SEQUENCE [LARGE SCALE GENOMIC DNA]</scope>
    <source>
        <strain evidence="1 2">DSM 11805</strain>
    </source>
</reference>
<gene>
    <name evidence="1" type="ORF">GGQ92_002204</name>
</gene>
<sequence length="94" mass="10551">MFIHVGEEHVISSDEVIAIIDYSLVSSSTINDELLLALDEKENVIVTDESLTKSVVFTADRVYYSPLSVLTLRKRSSVLSTISRLDDYTEPIDE</sequence>
<comment type="caution">
    <text evidence="1">The sequence shown here is derived from an EMBL/GenBank/DDBJ whole genome shotgun (WGS) entry which is preliminary data.</text>
</comment>
<dbReference type="Proteomes" id="UP000572212">
    <property type="component" value="Unassembled WGS sequence"/>
</dbReference>
<dbReference type="RefSeq" id="WP_184248489.1">
    <property type="nucleotide sequence ID" value="NZ_BAAACU010000012.1"/>
</dbReference>
<protein>
    <recommendedName>
        <fullName evidence="3">DUF370 domain-containing protein</fullName>
    </recommendedName>
</protein>
<keyword evidence="2" id="KW-1185">Reference proteome</keyword>
<dbReference type="EMBL" id="JACHON010000011">
    <property type="protein sequence ID" value="MBB6513396.1"/>
    <property type="molecule type" value="Genomic_DNA"/>
</dbReference>
<dbReference type="NCBIfam" id="NF046065">
    <property type="entry name" value="MtxRegRemB"/>
    <property type="match status" value="1"/>
</dbReference>